<dbReference type="GO" id="GO:0016339">
    <property type="term" value="P:calcium-dependent cell-cell adhesion via plasma membrane cell adhesion molecules"/>
    <property type="evidence" value="ECO:0007669"/>
    <property type="project" value="TreeGrafter"/>
</dbReference>
<gene>
    <name evidence="14" type="ORF">PHYPO_G00067470</name>
</gene>
<evidence type="ECO:0000256" key="9">
    <source>
        <dbReference type="ARBA" id="ARBA00023136"/>
    </source>
</evidence>
<dbReference type="Pfam" id="PF08758">
    <property type="entry name" value="Cadherin_pro"/>
    <property type="match status" value="1"/>
</dbReference>
<dbReference type="GO" id="GO:0008013">
    <property type="term" value="F:beta-catenin binding"/>
    <property type="evidence" value="ECO:0007669"/>
    <property type="project" value="TreeGrafter"/>
</dbReference>
<dbReference type="GO" id="GO:0007043">
    <property type="term" value="P:cell-cell junction assembly"/>
    <property type="evidence" value="ECO:0007669"/>
    <property type="project" value="TreeGrafter"/>
</dbReference>
<keyword evidence="5" id="KW-0732">Signal</keyword>
<comment type="subcellular location">
    <subcellularLocation>
        <location evidence="1">Cell membrane</location>
        <topology evidence="1">Single-pass type I membrane protein</topology>
    </subcellularLocation>
</comment>
<dbReference type="InterPro" id="IPR002126">
    <property type="entry name" value="Cadherin-like_dom"/>
</dbReference>
<keyword evidence="9" id="KW-0472">Membrane</keyword>
<dbReference type="CDD" id="cd11304">
    <property type="entry name" value="Cadherin_repeat"/>
    <property type="match status" value="1"/>
</dbReference>
<dbReference type="SMART" id="SM00112">
    <property type="entry name" value="CA"/>
    <property type="match status" value="2"/>
</dbReference>
<evidence type="ECO:0000256" key="2">
    <source>
        <dbReference type="ARBA" id="ARBA00022475"/>
    </source>
</evidence>
<dbReference type="GO" id="GO:0034332">
    <property type="term" value="P:adherens junction organization"/>
    <property type="evidence" value="ECO:0007669"/>
    <property type="project" value="UniProtKB-ARBA"/>
</dbReference>
<dbReference type="GO" id="GO:0001841">
    <property type="term" value="P:neural tube formation"/>
    <property type="evidence" value="ECO:0007669"/>
    <property type="project" value="UniProtKB-ARBA"/>
</dbReference>
<evidence type="ECO:0000259" key="13">
    <source>
        <dbReference type="PROSITE" id="PS50268"/>
    </source>
</evidence>
<accession>A0A5N5LVH8</accession>
<keyword evidence="15" id="KW-1185">Reference proteome</keyword>
<dbReference type="AlphaFoldDB" id="A0A5N5LVH8"/>
<evidence type="ECO:0000256" key="3">
    <source>
        <dbReference type="ARBA" id="ARBA00022692"/>
    </source>
</evidence>
<dbReference type="SUPFAM" id="SSF49313">
    <property type="entry name" value="Cadherin-like"/>
    <property type="match status" value="3"/>
</dbReference>
<evidence type="ECO:0000256" key="8">
    <source>
        <dbReference type="ARBA" id="ARBA00022889"/>
    </source>
</evidence>
<dbReference type="GO" id="GO:0005737">
    <property type="term" value="C:cytoplasm"/>
    <property type="evidence" value="ECO:0007669"/>
    <property type="project" value="UniProtKB-ARBA"/>
</dbReference>
<dbReference type="PROSITE" id="PS00232">
    <property type="entry name" value="CADHERIN_1"/>
    <property type="match status" value="1"/>
</dbReference>
<dbReference type="GO" id="GO:0005912">
    <property type="term" value="C:adherens junction"/>
    <property type="evidence" value="ECO:0007669"/>
    <property type="project" value="TreeGrafter"/>
</dbReference>
<keyword evidence="6" id="KW-0677">Repeat</keyword>
<dbReference type="PRINTS" id="PR00205">
    <property type="entry name" value="CADHERIN"/>
</dbReference>
<dbReference type="EMBL" id="VFJC01000017">
    <property type="protein sequence ID" value="KAB5546036.1"/>
    <property type="molecule type" value="Genomic_DNA"/>
</dbReference>
<dbReference type="Gene3D" id="2.60.40.60">
    <property type="entry name" value="Cadherins"/>
    <property type="match status" value="3"/>
</dbReference>
<dbReference type="PANTHER" id="PTHR24027">
    <property type="entry name" value="CADHERIN-23"/>
    <property type="match status" value="1"/>
</dbReference>
<dbReference type="Pfam" id="PF00028">
    <property type="entry name" value="Cadherin"/>
    <property type="match status" value="2"/>
</dbReference>
<dbReference type="GO" id="GO:0007498">
    <property type="term" value="P:mesoderm development"/>
    <property type="evidence" value="ECO:0007669"/>
    <property type="project" value="UniProtKB-ARBA"/>
</dbReference>
<dbReference type="GO" id="GO:0000902">
    <property type="term" value="P:cell morphogenesis"/>
    <property type="evidence" value="ECO:0007669"/>
    <property type="project" value="TreeGrafter"/>
</dbReference>
<dbReference type="FunFam" id="2.60.40.60:FF:000011">
    <property type="entry name" value="Cadherin 1"/>
    <property type="match status" value="1"/>
</dbReference>
<dbReference type="InterPro" id="IPR014868">
    <property type="entry name" value="Cadherin_pro_dom"/>
</dbReference>
<keyword evidence="8" id="KW-0130">Cell adhesion</keyword>
<keyword evidence="7 12" id="KW-0106">Calcium</keyword>
<evidence type="ECO:0000313" key="14">
    <source>
        <dbReference type="EMBL" id="KAB5546036.1"/>
    </source>
</evidence>
<feature type="domain" description="Cadherin" evidence="13">
    <location>
        <begin position="93"/>
        <end position="200"/>
    </location>
</feature>
<dbReference type="GO" id="GO:0005509">
    <property type="term" value="F:calcium ion binding"/>
    <property type="evidence" value="ECO:0007669"/>
    <property type="project" value="UniProtKB-UniRule"/>
</dbReference>
<dbReference type="GO" id="GO:0045296">
    <property type="term" value="F:cadherin binding"/>
    <property type="evidence" value="ECO:0007669"/>
    <property type="project" value="TreeGrafter"/>
</dbReference>
<evidence type="ECO:0000313" key="15">
    <source>
        <dbReference type="Proteomes" id="UP000327468"/>
    </source>
</evidence>
<feature type="domain" description="Cadherin" evidence="13">
    <location>
        <begin position="201"/>
        <end position="315"/>
    </location>
</feature>
<dbReference type="FunFam" id="2.60.40.60:FF:000022">
    <property type="entry name" value="Cadherin 2"/>
    <property type="match status" value="1"/>
</dbReference>
<evidence type="ECO:0000256" key="10">
    <source>
        <dbReference type="ARBA" id="ARBA00023180"/>
    </source>
</evidence>
<organism evidence="14 15">
    <name type="scientific">Pangasianodon hypophthalmus</name>
    <name type="common">Striped catfish</name>
    <name type="synonym">Helicophagus hypophthalmus</name>
    <dbReference type="NCBI Taxonomy" id="310915"/>
    <lineage>
        <taxon>Eukaryota</taxon>
        <taxon>Metazoa</taxon>
        <taxon>Chordata</taxon>
        <taxon>Craniata</taxon>
        <taxon>Vertebrata</taxon>
        <taxon>Euteleostomi</taxon>
        <taxon>Actinopterygii</taxon>
        <taxon>Neopterygii</taxon>
        <taxon>Teleostei</taxon>
        <taxon>Ostariophysi</taxon>
        <taxon>Siluriformes</taxon>
        <taxon>Pangasiidae</taxon>
        <taxon>Pangasianodon</taxon>
    </lineage>
</organism>
<dbReference type="PROSITE" id="PS50268">
    <property type="entry name" value="CADHERIN_2"/>
    <property type="match status" value="2"/>
</dbReference>
<name>A0A5N5LVH8_PANHP</name>
<evidence type="ECO:0000256" key="5">
    <source>
        <dbReference type="ARBA" id="ARBA00022729"/>
    </source>
</evidence>
<dbReference type="PANTHER" id="PTHR24027:SF81">
    <property type="entry name" value="CADHERIN-4"/>
    <property type="match status" value="1"/>
</dbReference>
<reference evidence="14 15" key="1">
    <citation type="submission" date="2019-06" db="EMBL/GenBank/DDBJ databases">
        <title>A chromosome-scale genome assembly of the striped catfish, Pangasianodon hypophthalmus.</title>
        <authorList>
            <person name="Wen M."/>
            <person name="Zahm M."/>
            <person name="Roques C."/>
            <person name="Cabau C."/>
            <person name="Klopp C."/>
            <person name="Donnadieu C."/>
            <person name="Jouanno E."/>
            <person name="Avarre J.-C."/>
            <person name="Campet M."/>
            <person name="Ha T.T.T."/>
            <person name="Dugue R."/>
            <person name="Lampietro C."/>
            <person name="Louis A."/>
            <person name="Herpin A."/>
            <person name="Echchiki A."/>
            <person name="Berthelot C."/>
            <person name="Parey E."/>
            <person name="Roest-Crollius H."/>
            <person name="Braasch I."/>
            <person name="Postlethwait J."/>
            <person name="Bobe J."/>
            <person name="Montfort J."/>
            <person name="Bouchez O."/>
            <person name="Begum T."/>
            <person name="Schartl M."/>
            <person name="Guiguen Y."/>
        </authorList>
    </citation>
    <scope>NUCLEOTIDE SEQUENCE [LARGE SCALE GENOMIC DNA]</scope>
    <source>
        <strain evidence="14 15">Indonesia</strain>
        <tissue evidence="14">Blood</tissue>
    </source>
</reference>
<dbReference type="Proteomes" id="UP000327468">
    <property type="component" value="Chromosome 16"/>
</dbReference>
<protein>
    <recommendedName>
        <fullName evidence="11">Cadherin-4</fullName>
    </recommendedName>
</protein>
<dbReference type="InterPro" id="IPR020894">
    <property type="entry name" value="Cadherin_CS"/>
</dbReference>
<keyword evidence="3" id="KW-0812">Transmembrane</keyword>
<dbReference type="GO" id="GO:0030010">
    <property type="term" value="P:establishment of cell polarity"/>
    <property type="evidence" value="ECO:0007669"/>
    <property type="project" value="UniProtKB-ARBA"/>
</dbReference>
<evidence type="ECO:0000256" key="11">
    <source>
        <dbReference type="ARBA" id="ARBA00041040"/>
    </source>
</evidence>
<evidence type="ECO:0000256" key="6">
    <source>
        <dbReference type="ARBA" id="ARBA00022737"/>
    </source>
</evidence>
<dbReference type="GO" id="GO:0016342">
    <property type="term" value="C:catenin complex"/>
    <property type="evidence" value="ECO:0007669"/>
    <property type="project" value="TreeGrafter"/>
</dbReference>
<dbReference type="GO" id="GO:0042074">
    <property type="term" value="P:cell migration involved in gastrulation"/>
    <property type="evidence" value="ECO:0007669"/>
    <property type="project" value="UniProtKB-ARBA"/>
</dbReference>
<dbReference type="GO" id="GO:0044331">
    <property type="term" value="P:cell-cell adhesion mediated by cadherin"/>
    <property type="evidence" value="ECO:0007669"/>
    <property type="project" value="TreeGrafter"/>
</dbReference>
<dbReference type="GO" id="GO:0001764">
    <property type="term" value="P:neuron migration"/>
    <property type="evidence" value="ECO:0007669"/>
    <property type="project" value="UniProtKB-ARBA"/>
</dbReference>
<dbReference type="InterPro" id="IPR039808">
    <property type="entry name" value="Cadherin"/>
</dbReference>
<evidence type="ECO:0000256" key="12">
    <source>
        <dbReference type="PROSITE-ProRule" id="PRU00043"/>
    </source>
</evidence>
<keyword evidence="4" id="KW-0479">Metal-binding</keyword>
<proteinExistence type="predicted"/>
<evidence type="ECO:0000256" key="1">
    <source>
        <dbReference type="ARBA" id="ARBA00004251"/>
    </source>
</evidence>
<keyword evidence="2" id="KW-1003">Cell membrane</keyword>
<evidence type="ECO:0000256" key="4">
    <source>
        <dbReference type="ARBA" id="ARBA00022723"/>
    </source>
</evidence>
<evidence type="ECO:0000256" key="7">
    <source>
        <dbReference type="ARBA" id="ARBA00022837"/>
    </source>
</evidence>
<dbReference type="GO" id="GO:0007398">
    <property type="term" value="P:ectoderm development"/>
    <property type="evidence" value="ECO:0007669"/>
    <property type="project" value="UniProtKB-ARBA"/>
</dbReference>
<dbReference type="InterPro" id="IPR015919">
    <property type="entry name" value="Cadherin-like_sf"/>
</dbReference>
<comment type="caution">
    <text evidence="14">The sequence shown here is derived from an EMBL/GenBank/DDBJ whole genome shotgun (WGS) entry which is preliminary data.</text>
</comment>
<sequence>MDSSDPRFRIETDGSVYTQREVFTLNTPIKFTVTAHTTDDTHTWETIVQLELEEMTGNYMARGQEDTGTQEVVIRFPPRQKSSSSELRRQKRDWVIPPINVPENSRGPFPQMLVSIRSDKDRSINIRYSITGVGADQPPNEVFNIDPEKGKMYVTKPLDREERSSYHLRAHAVDMNGNQVEQPVDLYIFVIDMNDNRPEFKNQIYNGSVMEGSKPGTTVMTVTAHDADDITTSNGMVHYRILQQTPHIPIPNMFTINRETGDIVTVAAGLDRERVPQYTVIVEATDMEGNLNFGLSSTATALIAITDINDNPPELTQSTSTPP</sequence>
<keyword evidence="10" id="KW-0325">Glycoprotein</keyword>
<dbReference type="GO" id="GO:0007156">
    <property type="term" value="P:homophilic cell adhesion via plasma membrane adhesion molecules"/>
    <property type="evidence" value="ECO:0007669"/>
    <property type="project" value="InterPro"/>
</dbReference>